<dbReference type="InterPro" id="IPR006660">
    <property type="entry name" value="Arsenate_reductase-like"/>
</dbReference>
<evidence type="ECO:0000256" key="1">
    <source>
        <dbReference type="ARBA" id="ARBA00023002"/>
    </source>
</evidence>
<organism evidence="2">
    <name type="scientific">marine metagenome</name>
    <dbReference type="NCBI Taxonomy" id="408172"/>
    <lineage>
        <taxon>unclassified sequences</taxon>
        <taxon>metagenomes</taxon>
        <taxon>ecological metagenomes</taxon>
    </lineage>
</organism>
<dbReference type="InterPro" id="IPR036249">
    <property type="entry name" value="Thioredoxin-like_sf"/>
</dbReference>
<dbReference type="CDD" id="cd03034">
    <property type="entry name" value="ArsC_ArsC"/>
    <property type="match status" value="1"/>
</dbReference>
<dbReference type="EMBL" id="UINC01001048">
    <property type="protein sequence ID" value="SUZ68950.1"/>
    <property type="molecule type" value="Genomic_DNA"/>
</dbReference>
<evidence type="ECO:0000313" key="2">
    <source>
        <dbReference type="EMBL" id="SUZ68950.1"/>
    </source>
</evidence>
<dbReference type="PANTHER" id="PTHR30041">
    <property type="entry name" value="ARSENATE REDUCTASE"/>
    <property type="match status" value="1"/>
</dbReference>
<dbReference type="Gene3D" id="3.40.30.10">
    <property type="entry name" value="Glutaredoxin"/>
    <property type="match status" value="1"/>
</dbReference>
<reference evidence="2" key="1">
    <citation type="submission" date="2018-05" db="EMBL/GenBank/DDBJ databases">
        <authorList>
            <person name="Lanie J.A."/>
            <person name="Ng W.-L."/>
            <person name="Kazmierczak K.M."/>
            <person name="Andrzejewski T.M."/>
            <person name="Davidsen T.M."/>
            <person name="Wayne K.J."/>
            <person name="Tettelin H."/>
            <person name="Glass J.I."/>
            <person name="Rusch D."/>
            <person name="Podicherti R."/>
            <person name="Tsui H.-C.T."/>
            <person name="Winkler M.E."/>
        </authorList>
    </citation>
    <scope>NUCLEOTIDE SEQUENCE</scope>
</reference>
<name>A0A381PPU5_9ZZZZ</name>
<protein>
    <recommendedName>
        <fullName evidence="3">Arsenate reductase</fullName>
    </recommendedName>
</protein>
<dbReference type="PANTHER" id="PTHR30041:SF4">
    <property type="entry name" value="ARSENATE REDUCTASE"/>
    <property type="match status" value="1"/>
</dbReference>
<proteinExistence type="predicted"/>
<dbReference type="Pfam" id="PF03960">
    <property type="entry name" value="ArsC"/>
    <property type="match status" value="1"/>
</dbReference>
<dbReference type="PROSITE" id="PS51353">
    <property type="entry name" value="ARSC"/>
    <property type="match status" value="1"/>
</dbReference>
<dbReference type="GO" id="GO:0008794">
    <property type="term" value="F:arsenate reductase (glutaredoxin) activity"/>
    <property type="evidence" value="ECO:0007669"/>
    <property type="project" value="InterPro"/>
</dbReference>
<sequence>VKVTILHNPRCSKSRNSLALLKEQGIEPDVRLYLENPPTEDELTSILEMLTIPAKDLLRRGEPEYKELGLGNQNLSEQQLIQLMIKHPKLIERPIVIAGGKAVIGRPPEQVLNLL</sequence>
<gene>
    <name evidence="2" type="ORF">METZ01_LOCUS21804</name>
</gene>
<keyword evidence="1" id="KW-0560">Oxidoreductase</keyword>
<dbReference type="InterPro" id="IPR006659">
    <property type="entry name" value="Arsenate_reductase"/>
</dbReference>
<evidence type="ECO:0008006" key="3">
    <source>
        <dbReference type="Google" id="ProtNLM"/>
    </source>
</evidence>
<accession>A0A381PPU5</accession>
<feature type="non-terminal residue" evidence="2">
    <location>
        <position position="1"/>
    </location>
</feature>
<dbReference type="AlphaFoldDB" id="A0A381PPU5"/>
<dbReference type="NCBIfam" id="TIGR00014">
    <property type="entry name" value="arsC"/>
    <property type="match status" value="1"/>
</dbReference>
<dbReference type="SUPFAM" id="SSF52833">
    <property type="entry name" value="Thioredoxin-like"/>
    <property type="match status" value="1"/>
</dbReference>